<organism evidence="6 7">
    <name type="scientific">Candidatus Yanofskybacteria bacterium GW2011_GWA2_41_22</name>
    <dbReference type="NCBI Taxonomy" id="1619023"/>
    <lineage>
        <taxon>Bacteria</taxon>
        <taxon>Candidatus Yanofskyibacteriota</taxon>
    </lineage>
</organism>
<evidence type="ECO:0000256" key="5">
    <source>
        <dbReference type="HAMAP-Rule" id="MF_00291"/>
    </source>
</evidence>
<dbReference type="InterPro" id="IPR001865">
    <property type="entry name" value="Ribosomal_uS2"/>
</dbReference>
<dbReference type="PANTHER" id="PTHR12534">
    <property type="entry name" value="30S RIBOSOMAL PROTEIN S2 PROKARYOTIC AND ORGANELLAR"/>
    <property type="match status" value="1"/>
</dbReference>
<dbReference type="InterPro" id="IPR023591">
    <property type="entry name" value="Ribosomal_uS2_flav_dom_sf"/>
</dbReference>
<dbReference type="EMBL" id="LCBA01000007">
    <property type="protein sequence ID" value="KKS01285.1"/>
    <property type="molecule type" value="Genomic_DNA"/>
</dbReference>
<dbReference type="HAMAP" id="MF_00291_B">
    <property type="entry name" value="Ribosomal_uS2_B"/>
    <property type="match status" value="1"/>
</dbReference>
<dbReference type="Gene3D" id="1.10.287.610">
    <property type="entry name" value="Helix hairpin bin"/>
    <property type="match status" value="1"/>
</dbReference>
<dbReference type="NCBIfam" id="TIGR01011">
    <property type="entry name" value="rpsB_bact"/>
    <property type="match status" value="1"/>
</dbReference>
<dbReference type="Pfam" id="PF00318">
    <property type="entry name" value="Ribosomal_S2"/>
    <property type="match status" value="1"/>
</dbReference>
<dbReference type="Gene3D" id="3.40.50.10490">
    <property type="entry name" value="Glucose-6-phosphate isomerase like protein, domain 1"/>
    <property type="match status" value="1"/>
</dbReference>
<dbReference type="GO" id="GO:0003735">
    <property type="term" value="F:structural constituent of ribosome"/>
    <property type="evidence" value="ECO:0007669"/>
    <property type="project" value="InterPro"/>
</dbReference>
<comment type="similarity">
    <text evidence="1 5">Belongs to the universal ribosomal protein uS2 family.</text>
</comment>
<dbReference type="PRINTS" id="PR00395">
    <property type="entry name" value="RIBOSOMALS2"/>
</dbReference>
<keyword evidence="2 5" id="KW-0689">Ribosomal protein</keyword>
<evidence type="ECO:0000313" key="7">
    <source>
        <dbReference type="Proteomes" id="UP000033903"/>
    </source>
</evidence>
<dbReference type="AlphaFoldDB" id="A0A0G0VJU1"/>
<dbReference type="InterPro" id="IPR005706">
    <property type="entry name" value="Ribosomal_uS2_bac/mit/plastid"/>
</dbReference>
<name>A0A0G0VJU1_9BACT</name>
<dbReference type="GO" id="GO:0022627">
    <property type="term" value="C:cytosolic small ribosomal subunit"/>
    <property type="evidence" value="ECO:0007669"/>
    <property type="project" value="TreeGrafter"/>
</dbReference>
<evidence type="ECO:0000256" key="2">
    <source>
        <dbReference type="ARBA" id="ARBA00022980"/>
    </source>
</evidence>
<dbReference type="Proteomes" id="UP000033903">
    <property type="component" value="Unassembled WGS sequence"/>
</dbReference>
<dbReference type="CDD" id="cd01425">
    <property type="entry name" value="RPS2"/>
    <property type="match status" value="1"/>
</dbReference>
<dbReference type="PATRIC" id="fig|1619023.3.peg.173"/>
<proteinExistence type="inferred from homology"/>
<reference evidence="6 7" key="1">
    <citation type="journal article" date="2015" name="Nature">
        <title>rRNA introns, odd ribosomes, and small enigmatic genomes across a large radiation of phyla.</title>
        <authorList>
            <person name="Brown C.T."/>
            <person name="Hug L.A."/>
            <person name="Thomas B.C."/>
            <person name="Sharon I."/>
            <person name="Castelle C.J."/>
            <person name="Singh A."/>
            <person name="Wilkins M.J."/>
            <person name="Williams K.H."/>
            <person name="Banfield J.F."/>
        </authorList>
    </citation>
    <scope>NUCLEOTIDE SEQUENCE [LARGE SCALE GENOMIC DNA]</scope>
</reference>
<gene>
    <name evidence="5" type="primary">rpsB</name>
    <name evidence="6" type="ORF">UU54_C0007G0004</name>
</gene>
<evidence type="ECO:0000256" key="4">
    <source>
        <dbReference type="ARBA" id="ARBA00035256"/>
    </source>
</evidence>
<dbReference type="PANTHER" id="PTHR12534:SF0">
    <property type="entry name" value="SMALL RIBOSOMAL SUBUNIT PROTEIN US2M"/>
    <property type="match status" value="1"/>
</dbReference>
<evidence type="ECO:0000256" key="1">
    <source>
        <dbReference type="ARBA" id="ARBA00006242"/>
    </source>
</evidence>
<accession>A0A0G0VJU1</accession>
<evidence type="ECO:0000256" key="3">
    <source>
        <dbReference type="ARBA" id="ARBA00023274"/>
    </source>
</evidence>
<dbReference type="SUPFAM" id="SSF52313">
    <property type="entry name" value="Ribosomal protein S2"/>
    <property type="match status" value="1"/>
</dbReference>
<dbReference type="GO" id="GO:0006412">
    <property type="term" value="P:translation"/>
    <property type="evidence" value="ECO:0007669"/>
    <property type="project" value="UniProtKB-UniRule"/>
</dbReference>
<comment type="caution">
    <text evidence="6">The sequence shown here is derived from an EMBL/GenBank/DDBJ whole genome shotgun (WGS) entry which is preliminary data.</text>
</comment>
<sequence>MKKRMMFLGDGILLLKSNFANISLMPETTIQVSYEDMLKAGMHFGRKKTVFSPAMEKYVFTVRSGICIIDLLKTQEQLSNAIEFLKTTLKNNGLVLFVAPTKQSVDSIKDLAFSLGMPFVLERWLGGTLTNFKVINARVKRLEEMEKQQTTGELDKYTKKERLMFSKELAKMTTRFEGLKKLTRIPDAIFVASLKESALPVREAKNAHVKIVGIANTDSDPGDMDYAIPANDRSKKSVDLIMEMIKRELITNNE</sequence>
<evidence type="ECO:0000313" key="6">
    <source>
        <dbReference type="EMBL" id="KKS01285.1"/>
    </source>
</evidence>
<keyword evidence="3 5" id="KW-0687">Ribonucleoprotein</keyword>
<protein>
    <recommendedName>
        <fullName evidence="4 5">Small ribosomal subunit protein uS2</fullName>
    </recommendedName>
</protein>